<dbReference type="Gene3D" id="3.90.660.10">
    <property type="match status" value="1"/>
</dbReference>
<dbReference type="InterPro" id="IPR002937">
    <property type="entry name" value="Amino_oxidase"/>
</dbReference>
<reference evidence="2" key="1">
    <citation type="submission" date="2015-05" db="UniProtKB">
        <authorList>
            <consortium name="EnsemblMetazoa"/>
        </authorList>
    </citation>
    <scope>IDENTIFICATION</scope>
</reference>
<dbReference type="InParanoid" id="T1HC47"/>
<dbReference type="GO" id="GO:0046592">
    <property type="term" value="F:polyamine oxidase activity"/>
    <property type="evidence" value="ECO:0007669"/>
    <property type="project" value="TreeGrafter"/>
</dbReference>
<dbReference type="PANTHER" id="PTHR10742">
    <property type="entry name" value="FLAVIN MONOAMINE OXIDASE"/>
    <property type="match status" value="1"/>
</dbReference>
<dbReference type="SUPFAM" id="SSF54373">
    <property type="entry name" value="FAD-linked reductases, C-terminal domain"/>
    <property type="match status" value="1"/>
</dbReference>
<dbReference type="HOGENOM" id="CLU_004498_2_2_1"/>
<sequence>MSINEFKLHLVFNKHLKLIARYASKESGGKKKEKNEYCEKTKPCVKPNIETDTVIKEKKDICVYTPCPKDPCPIEPCVPDISTGSVGPEEGVPGKKDVSIIVIGAGIAGLSCAQRLVSAGFRRTVVLEAEDRPGGRICSGWLGDTVIEKGRDWCDEMTNVFRNHLVQLGVRSRLFNVPLSGVDPSQGLLSGSDCNPLPLPVSFMAFNHLSEIIKQAECLRSKVPPTQSDLAESYIGVRLHQLLKKLPPDMAVIAARILLGLKSYLSPSMRQVATDSFGAFASGASFRIPLGSLGALAPIITDISPSRIFYSKQVLNIRWGTVMPEQHPRAVVKCRDGSVFTGDYVVITCPLGVLKNNMKTLFCPPLNPAKSEAINSLRVCNVGKIFLEYEQPFWVWREKKIHKRWLDDELSKRHDFTRGMTSLEELPGSEHVLLAKINGSSVEEMEKLTDAEVSDYLTAFLKEWTGDSTIPKPKTVIKSNWANNPNFKGFYTKSGSGSEANLTEAIKAPLPQGCSDLPPVLYFAGEHTCPDELKGTVKGAMISGIREAERVIETIEHASIESPVYEIVATC</sequence>
<dbReference type="RefSeq" id="XP_073991753.1">
    <property type="nucleotide sequence ID" value="XM_074135652.1"/>
</dbReference>
<protein>
    <submittedName>
        <fullName evidence="2">Amino_oxidase domain-containing protein</fullName>
    </submittedName>
</protein>
<proteinExistence type="predicted"/>
<evidence type="ECO:0000259" key="1">
    <source>
        <dbReference type="Pfam" id="PF01593"/>
    </source>
</evidence>
<organism evidence="2 3">
    <name type="scientific">Rhodnius prolixus</name>
    <name type="common">Triatomid bug</name>
    <dbReference type="NCBI Taxonomy" id="13249"/>
    <lineage>
        <taxon>Eukaryota</taxon>
        <taxon>Metazoa</taxon>
        <taxon>Ecdysozoa</taxon>
        <taxon>Arthropoda</taxon>
        <taxon>Hexapoda</taxon>
        <taxon>Insecta</taxon>
        <taxon>Pterygota</taxon>
        <taxon>Neoptera</taxon>
        <taxon>Paraneoptera</taxon>
        <taxon>Hemiptera</taxon>
        <taxon>Heteroptera</taxon>
        <taxon>Panheteroptera</taxon>
        <taxon>Cimicomorpha</taxon>
        <taxon>Reduviidae</taxon>
        <taxon>Triatominae</taxon>
        <taxon>Rhodnius</taxon>
    </lineage>
</organism>
<name>T1HC47_RHOPR</name>
<dbReference type="Proteomes" id="UP000015103">
    <property type="component" value="Unassembled WGS sequence"/>
</dbReference>
<dbReference type="OMA" id="ASEEMMI"/>
<dbReference type="SUPFAM" id="SSF51905">
    <property type="entry name" value="FAD/NAD(P)-binding domain"/>
    <property type="match status" value="1"/>
</dbReference>
<dbReference type="EMBL" id="ACPB03006206">
    <property type="status" value="NOT_ANNOTATED_CDS"/>
    <property type="molecule type" value="Genomic_DNA"/>
</dbReference>
<evidence type="ECO:0000313" key="2">
    <source>
        <dbReference type="EnsemblMetazoa" id="RPRC001609-PA"/>
    </source>
</evidence>
<keyword evidence="3" id="KW-1185">Reference proteome</keyword>
<dbReference type="Gene3D" id="3.50.50.60">
    <property type="entry name" value="FAD/NAD(P)-binding domain"/>
    <property type="match status" value="1"/>
</dbReference>
<dbReference type="STRING" id="13249.T1HC47"/>
<dbReference type="PANTHER" id="PTHR10742:SF416">
    <property type="entry name" value="SPERMINE OXIDASE"/>
    <property type="match status" value="1"/>
</dbReference>
<dbReference type="GeneID" id="141458088"/>
<dbReference type="VEuPathDB" id="VectorBase:RPRC001609"/>
<accession>T1HC47</accession>
<dbReference type="InterPro" id="IPR050281">
    <property type="entry name" value="Flavin_monoamine_oxidase"/>
</dbReference>
<dbReference type="Pfam" id="PF01593">
    <property type="entry name" value="Amino_oxidase"/>
    <property type="match status" value="1"/>
</dbReference>
<dbReference type="AlphaFoldDB" id="T1HC47"/>
<dbReference type="InterPro" id="IPR036188">
    <property type="entry name" value="FAD/NAD-bd_sf"/>
</dbReference>
<dbReference type="eggNOG" id="KOG0685">
    <property type="taxonomic scope" value="Eukaryota"/>
</dbReference>
<evidence type="ECO:0000313" key="3">
    <source>
        <dbReference type="Proteomes" id="UP000015103"/>
    </source>
</evidence>
<dbReference type="EnsemblMetazoa" id="RPRC001609-RA">
    <property type="protein sequence ID" value="RPRC001609-PA"/>
    <property type="gene ID" value="RPRC001609"/>
</dbReference>
<feature type="domain" description="Amine oxidase" evidence="1">
    <location>
        <begin position="107"/>
        <end position="552"/>
    </location>
</feature>